<protein>
    <submittedName>
        <fullName evidence="1">Uncharacterized protein</fullName>
    </submittedName>
</protein>
<evidence type="ECO:0000313" key="1">
    <source>
        <dbReference type="EMBL" id="GMN50240.1"/>
    </source>
</evidence>
<gene>
    <name evidence="1" type="ORF">TIFTF001_019413</name>
</gene>
<proteinExistence type="predicted"/>
<evidence type="ECO:0000313" key="2">
    <source>
        <dbReference type="Proteomes" id="UP001187192"/>
    </source>
</evidence>
<dbReference type="EMBL" id="BTGU01000033">
    <property type="protein sequence ID" value="GMN50240.1"/>
    <property type="molecule type" value="Genomic_DNA"/>
</dbReference>
<comment type="caution">
    <text evidence="1">The sequence shown here is derived from an EMBL/GenBank/DDBJ whole genome shotgun (WGS) entry which is preliminary data.</text>
</comment>
<dbReference type="Gramene" id="FCD_00000220-RA">
    <property type="protein sequence ID" value="FCD_00000220-RA:cds"/>
    <property type="gene ID" value="FCD_00000220"/>
</dbReference>
<reference evidence="1" key="1">
    <citation type="submission" date="2023-07" db="EMBL/GenBank/DDBJ databases">
        <title>draft genome sequence of fig (Ficus carica).</title>
        <authorList>
            <person name="Takahashi T."/>
            <person name="Nishimura K."/>
        </authorList>
    </citation>
    <scope>NUCLEOTIDE SEQUENCE</scope>
</reference>
<sequence>MAAGWWRSPCYWEEDEVAYGLDFGGGASMGVVVVCT</sequence>
<dbReference type="Proteomes" id="UP001187192">
    <property type="component" value="Unassembled WGS sequence"/>
</dbReference>
<dbReference type="AlphaFoldDB" id="A0AA88ADD4"/>
<accession>A0AA88ADD4</accession>
<keyword evidence="2" id="KW-1185">Reference proteome</keyword>
<organism evidence="1 2">
    <name type="scientific">Ficus carica</name>
    <name type="common">Common fig</name>
    <dbReference type="NCBI Taxonomy" id="3494"/>
    <lineage>
        <taxon>Eukaryota</taxon>
        <taxon>Viridiplantae</taxon>
        <taxon>Streptophyta</taxon>
        <taxon>Embryophyta</taxon>
        <taxon>Tracheophyta</taxon>
        <taxon>Spermatophyta</taxon>
        <taxon>Magnoliopsida</taxon>
        <taxon>eudicotyledons</taxon>
        <taxon>Gunneridae</taxon>
        <taxon>Pentapetalae</taxon>
        <taxon>rosids</taxon>
        <taxon>fabids</taxon>
        <taxon>Rosales</taxon>
        <taxon>Moraceae</taxon>
        <taxon>Ficeae</taxon>
        <taxon>Ficus</taxon>
    </lineage>
</organism>
<name>A0AA88ADD4_FICCA</name>